<comment type="caution">
    <text evidence="1">The sequence shown here is derived from an EMBL/GenBank/DDBJ whole genome shotgun (WGS) entry which is preliminary data.</text>
</comment>
<gene>
    <name evidence="1" type="ORF">XYCOK13_27370</name>
</gene>
<dbReference type="Gene3D" id="3.40.190.10">
    <property type="entry name" value="Periplasmic binding protein-like II"/>
    <property type="match status" value="1"/>
</dbReference>
<dbReference type="SUPFAM" id="SSF53850">
    <property type="entry name" value="Periplasmic binding protein-like II"/>
    <property type="match status" value="1"/>
</dbReference>
<keyword evidence="2" id="KW-1185">Reference proteome</keyword>
<proteinExistence type="predicted"/>
<dbReference type="AlphaFoldDB" id="A0A8J4H2U2"/>
<dbReference type="Proteomes" id="UP000677918">
    <property type="component" value="Unassembled WGS sequence"/>
</dbReference>
<dbReference type="RefSeq" id="WP_308443028.1">
    <property type="nucleotide sequence ID" value="NZ_BOVK01000037.1"/>
</dbReference>
<evidence type="ECO:0000313" key="1">
    <source>
        <dbReference type="EMBL" id="GIQ69913.1"/>
    </source>
</evidence>
<reference evidence="1" key="1">
    <citation type="submission" date="2021-04" db="EMBL/GenBank/DDBJ databases">
        <title>Draft genome sequence of Xylanibacillus composti strain K13.</title>
        <authorList>
            <person name="Uke A."/>
            <person name="Chhe C."/>
            <person name="Baramee S."/>
            <person name="Kosugi A."/>
        </authorList>
    </citation>
    <scope>NUCLEOTIDE SEQUENCE</scope>
    <source>
        <strain evidence="1">K13</strain>
    </source>
</reference>
<evidence type="ECO:0000313" key="2">
    <source>
        <dbReference type="Proteomes" id="UP000677918"/>
    </source>
</evidence>
<accession>A0A8J4H2U2</accession>
<protein>
    <submittedName>
        <fullName evidence="1">Uncharacterized protein</fullName>
    </submittedName>
</protein>
<organism evidence="1 2">
    <name type="scientific">Xylanibacillus composti</name>
    <dbReference type="NCBI Taxonomy" id="1572762"/>
    <lineage>
        <taxon>Bacteria</taxon>
        <taxon>Bacillati</taxon>
        <taxon>Bacillota</taxon>
        <taxon>Bacilli</taxon>
        <taxon>Bacillales</taxon>
        <taxon>Paenibacillaceae</taxon>
        <taxon>Xylanibacillus</taxon>
    </lineage>
</organism>
<name>A0A8J4H2U2_9BACL</name>
<sequence length="307" mass="35307">MLAEKFTQHNHDGRQIYGVEDYDWDESPYNPFGMAEMMARARGIQYINHEGELAIQTEEWKEIFDIVSHAYRNEVIYLPETRELQYDGLKIVNEYVVDKKFLSGQTAMALHRSSLFGYLYDIANYGNANTFSVDPFAWGVIPAPIDPSQPARTSYIEAWDIFGIHPESPHVEHAWQAIRYLAGREMAENTSDLAIFNKRNGERFTIHAEFIRKDGEAVPGFAQQTLDVQTVKLHRMVPRQYHEAFRELAGTALYHVIEGTLSVEEALTELQRDGQSLGCSGFYKLKTDLRLDLFAFTPHFAPNSHFF</sequence>
<dbReference type="EMBL" id="BOVK01000037">
    <property type="protein sequence ID" value="GIQ69913.1"/>
    <property type="molecule type" value="Genomic_DNA"/>
</dbReference>